<organism evidence="1 2">
    <name type="scientific">Rhodotorula paludigena</name>
    <dbReference type="NCBI Taxonomy" id="86838"/>
    <lineage>
        <taxon>Eukaryota</taxon>
        <taxon>Fungi</taxon>
        <taxon>Dikarya</taxon>
        <taxon>Basidiomycota</taxon>
        <taxon>Pucciniomycotina</taxon>
        <taxon>Microbotryomycetes</taxon>
        <taxon>Sporidiobolales</taxon>
        <taxon>Sporidiobolaceae</taxon>
        <taxon>Rhodotorula</taxon>
    </lineage>
</organism>
<dbReference type="PROSITE" id="PS01320">
    <property type="entry name" value="UPF0067"/>
    <property type="match status" value="1"/>
</dbReference>
<accession>A0AAV5GDT4</accession>
<protein>
    <recommendedName>
        <fullName evidence="3">GAF domain-containing protein</fullName>
    </recommendedName>
</protein>
<evidence type="ECO:0000313" key="2">
    <source>
        <dbReference type="Proteomes" id="UP001342314"/>
    </source>
</evidence>
<dbReference type="AlphaFoldDB" id="A0AAV5GDT4"/>
<name>A0AAV5GDT4_9BASI</name>
<dbReference type="SUPFAM" id="SSF55781">
    <property type="entry name" value="GAF domain-like"/>
    <property type="match status" value="1"/>
</dbReference>
<gene>
    <name evidence="1" type="ORF">Rhopal_001439-T1</name>
</gene>
<evidence type="ECO:0000313" key="1">
    <source>
        <dbReference type="EMBL" id="GJN88473.1"/>
    </source>
</evidence>
<evidence type="ECO:0008006" key="3">
    <source>
        <dbReference type="Google" id="ProtNLM"/>
    </source>
</evidence>
<comment type="caution">
    <text evidence="1">The sequence shown here is derived from an EMBL/GenBank/DDBJ whole genome shotgun (WGS) entry which is preliminary data.</text>
</comment>
<dbReference type="EMBL" id="BQKY01000003">
    <property type="protein sequence ID" value="GJN88473.1"/>
    <property type="molecule type" value="Genomic_DNA"/>
</dbReference>
<dbReference type="Proteomes" id="UP001342314">
    <property type="component" value="Unassembled WGS sequence"/>
</dbReference>
<sequence length="214" mass="23167">MPHADSLALPEDLDKRQFYEHVCTTLEALLTPASPDDPAANFITCLSNAASLLYGSYENYGQAFGRQDGRRINWAGFYLVPSLLSPATSPASVEPTQLLLGPFHGRPACLSVSLKATTKRPVGVCAAGFLSGETVVVPDVEARPGHIACDGVTKSEVVVPIVVKRRRADGAEEEVKVGVLDIDCEGLNAFDEEADREGLERFVETLVRLVRWDL</sequence>
<proteinExistence type="predicted"/>
<dbReference type="Gene3D" id="3.30.450.40">
    <property type="match status" value="1"/>
</dbReference>
<keyword evidence="2" id="KW-1185">Reference proteome</keyword>
<dbReference type="InterPro" id="IPR029016">
    <property type="entry name" value="GAF-like_dom_sf"/>
</dbReference>
<reference evidence="1 2" key="1">
    <citation type="submission" date="2021-12" db="EMBL/GenBank/DDBJ databases">
        <title>High titer production of polyol ester of fatty acids by Rhodotorula paludigena BS15 towards product separation-free biomass refinery.</title>
        <authorList>
            <person name="Mano J."/>
            <person name="Ono H."/>
            <person name="Tanaka T."/>
            <person name="Naito K."/>
            <person name="Sushida H."/>
            <person name="Ike M."/>
            <person name="Tokuyasu K."/>
            <person name="Kitaoka M."/>
        </authorList>
    </citation>
    <scope>NUCLEOTIDE SEQUENCE [LARGE SCALE GENOMIC DNA]</scope>
    <source>
        <strain evidence="1 2">BS15</strain>
    </source>
</reference>
<dbReference type="InterPro" id="IPR000614">
    <property type="entry name" value="FRMsr_CS"/>
</dbReference>